<reference evidence="4" key="2">
    <citation type="submission" date="2020-09" db="EMBL/GenBank/DDBJ databases">
        <authorList>
            <person name="Sun Q."/>
            <person name="Zhou Y."/>
        </authorList>
    </citation>
    <scope>NUCLEOTIDE SEQUENCE</scope>
    <source>
        <strain evidence="4">CGMCC 1.12785</strain>
    </source>
</reference>
<dbReference type="SUPFAM" id="SSF50475">
    <property type="entry name" value="FMN-binding split barrel"/>
    <property type="match status" value="1"/>
</dbReference>
<dbReference type="Gene3D" id="2.30.110.10">
    <property type="entry name" value="Electron Transport, Fmn-binding Protein, Chain A"/>
    <property type="match status" value="1"/>
</dbReference>
<comment type="similarity">
    <text evidence="1">Belongs to the non-flavoprotein flavin reductase family.</text>
</comment>
<reference evidence="4" key="1">
    <citation type="journal article" date="2014" name="Int. J. Syst. Evol. Microbiol.">
        <title>Complete genome sequence of Corynebacterium casei LMG S-19264T (=DSM 44701T), isolated from a smear-ripened cheese.</title>
        <authorList>
            <consortium name="US DOE Joint Genome Institute (JGI-PGF)"/>
            <person name="Walter F."/>
            <person name="Albersmeier A."/>
            <person name="Kalinowski J."/>
            <person name="Ruckert C."/>
        </authorList>
    </citation>
    <scope>NUCLEOTIDE SEQUENCE</scope>
    <source>
        <strain evidence="4">CGMCC 1.12785</strain>
    </source>
</reference>
<dbReference type="SMART" id="SM00903">
    <property type="entry name" value="Flavin_Reduct"/>
    <property type="match status" value="1"/>
</dbReference>
<feature type="domain" description="Flavin reductase like" evidence="3">
    <location>
        <begin position="23"/>
        <end position="168"/>
    </location>
</feature>
<accession>A0A8J2XL55</accession>
<dbReference type="PANTHER" id="PTHR30466">
    <property type="entry name" value="FLAVIN REDUCTASE"/>
    <property type="match status" value="1"/>
</dbReference>
<comment type="caution">
    <text evidence="4">The sequence shown here is derived from an EMBL/GenBank/DDBJ whole genome shotgun (WGS) entry which is preliminary data.</text>
</comment>
<keyword evidence="2" id="KW-0560">Oxidoreductase</keyword>
<sequence>MAGETTMLEAVEGLDSGVLRTAFSGFPCGIAALSAMTEGAPSVLIASSFTVGVSMEPPLVMFAVQKTSTTWPQLAEAPVIGVSVLGEAHADKTRQLAAKNKAERFRGVQTHAGEDGALFLHEAPVWLSCGIEHTYPAGDHDIVVLRVLRVRVDFSHQPLLWHRSLMVPVSR</sequence>
<evidence type="ECO:0000259" key="3">
    <source>
        <dbReference type="SMART" id="SM00903"/>
    </source>
</evidence>
<evidence type="ECO:0000256" key="1">
    <source>
        <dbReference type="ARBA" id="ARBA00008898"/>
    </source>
</evidence>
<evidence type="ECO:0000313" key="4">
    <source>
        <dbReference type="EMBL" id="GGA19339.1"/>
    </source>
</evidence>
<protein>
    <submittedName>
        <fullName evidence="4">Oxidoreductase</fullName>
    </submittedName>
</protein>
<evidence type="ECO:0000256" key="2">
    <source>
        <dbReference type="ARBA" id="ARBA00023002"/>
    </source>
</evidence>
<dbReference type="RefSeq" id="WP_229745107.1">
    <property type="nucleotide sequence ID" value="NZ_BMFY01000010.1"/>
</dbReference>
<name>A0A8J2XL55_9MICO</name>
<dbReference type="Proteomes" id="UP000616114">
    <property type="component" value="Unassembled WGS sequence"/>
</dbReference>
<dbReference type="Pfam" id="PF01613">
    <property type="entry name" value="Flavin_Reduct"/>
    <property type="match status" value="1"/>
</dbReference>
<dbReference type="EMBL" id="BMFY01000010">
    <property type="protein sequence ID" value="GGA19339.1"/>
    <property type="molecule type" value="Genomic_DNA"/>
</dbReference>
<dbReference type="InterPro" id="IPR002563">
    <property type="entry name" value="Flavin_Rdtase-like_dom"/>
</dbReference>
<dbReference type="GO" id="GO:0042602">
    <property type="term" value="F:riboflavin reductase (NADPH) activity"/>
    <property type="evidence" value="ECO:0007669"/>
    <property type="project" value="TreeGrafter"/>
</dbReference>
<keyword evidence="5" id="KW-1185">Reference proteome</keyword>
<dbReference type="AlphaFoldDB" id="A0A8J2XL55"/>
<dbReference type="InterPro" id="IPR012349">
    <property type="entry name" value="Split_barrel_FMN-bd"/>
</dbReference>
<dbReference type="InterPro" id="IPR050268">
    <property type="entry name" value="NADH-dep_flavin_reductase"/>
</dbReference>
<dbReference type="PANTHER" id="PTHR30466:SF11">
    <property type="entry name" value="FLAVIN-DEPENDENT MONOOXYGENASE, REDUCTASE SUBUNIT HSAB"/>
    <property type="match status" value="1"/>
</dbReference>
<gene>
    <name evidence="4" type="ORF">GCM10011333_23060</name>
</gene>
<evidence type="ECO:0000313" key="5">
    <source>
        <dbReference type="Proteomes" id="UP000616114"/>
    </source>
</evidence>
<proteinExistence type="inferred from homology"/>
<organism evidence="4 5">
    <name type="scientific">Sediminivirga luteola</name>
    <dbReference type="NCBI Taxonomy" id="1774748"/>
    <lineage>
        <taxon>Bacteria</taxon>
        <taxon>Bacillati</taxon>
        <taxon>Actinomycetota</taxon>
        <taxon>Actinomycetes</taxon>
        <taxon>Micrococcales</taxon>
        <taxon>Brevibacteriaceae</taxon>
        <taxon>Sediminivirga</taxon>
    </lineage>
</organism>
<dbReference type="GO" id="GO:0010181">
    <property type="term" value="F:FMN binding"/>
    <property type="evidence" value="ECO:0007669"/>
    <property type="project" value="InterPro"/>
</dbReference>